<dbReference type="InterPro" id="IPR016024">
    <property type="entry name" value="ARM-type_fold"/>
</dbReference>
<reference evidence="1 2" key="1">
    <citation type="submission" date="2019-03" db="EMBL/GenBank/DDBJ databases">
        <title>Single cell metagenomics reveals metabolic interactions within the superorganism composed of flagellate Streblomastix strix and complex community of Bacteroidetes bacteria on its surface.</title>
        <authorList>
            <person name="Treitli S.C."/>
            <person name="Kolisko M."/>
            <person name="Husnik F."/>
            <person name="Keeling P."/>
            <person name="Hampl V."/>
        </authorList>
    </citation>
    <scope>NUCLEOTIDE SEQUENCE [LARGE SCALE GENOMIC DNA]</scope>
    <source>
        <strain evidence="1">ST1C</strain>
    </source>
</reference>
<gene>
    <name evidence="1" type="ORF">EZS28_015566</name>
</gene>
<organism evidence="1 2">
    <name type="scientific">Streblomastix strix</name>
    <dbReference type="NCBI Taxonomy" id="222440"/>
    <lineage>
        <taxon>Eukaryota</taxon>
        <taxon>Metamonada</taxon>
        <taxon>Preaxostyla</taxon>
        <taxon>Oxymonadida</taxon>
        <taxon>Streblomastigidae</taxon>
        <taxon>Streblomastix</taxon>
    </lineage>
</organism>
<name>A0A5J4W2L3_9EUKA</name>
<dbReference type="Proteomes" id="UP000324800">
    <property type="component" value="Unassembled WGS sequence"/>
</dbReference>
<dbReference type="InterPro" id="IPR011989">
    <property type="entry name" value="ARM-like"/>
</dbReference>
<dbReference type="Gene3D" id="1.25.10.10">
    <property type="entry name" value="Leucine-rich Repeat Variant"/>
    <property type="match status" value="1"/>
</dbReference>
<evidence type="ECO:0000313" key="1">
    <source>
        <dbReference type="EMBL" id="KAA6388910.1"/>
    </source>
</evidence>
<protein>
    <submittedName>
        <fullName evidence="1">Uncharacterized protein</fullName>
    </submittedName>
</protein>
<accession>A0A5J4W2L3</accession>
<dbReference type="SUPFAM" id="SSF48371">
    <property type="entry name" value="ARM repeat"/>
    <property type="match status" value="1"/>
</dbReference>
<dbReference type="AlphaFoldDB" id="A0A5J4W2L3"/>
<dbReference type="EMBL" id="SNRW01003794">
    <property type="protein sequence ID" value="KAA6388910.1"/>
    <property type="molecule type" value="Genomic_DNA"/>
</dbReference>
<evidence type="ECO:0000313" key="2">
    <source>
        <dbReference type="Proteomes" id="UP000324800"/>
    </source>
</evidence>
<comment type="caution">
    <text evidence="1">The sequence shown here is derived from an EMBL/GenBank/DDBJ whole genome shotgun (WGS) entry which is preliminary data.</text>
</comment>
<sequence>MLRMTDLQIEKTSKDKEKLINIFQQGEGKRPEERTKIIEQGGLKDICKIIHSSLEGEMNWNKQYLTRIGCEAASALLEENKESFLFAIEIGGIIDEVISLLNKLSIENINYQHLLPLFRITNFSNFEQRKILVEKGILKGLSKTFSSENDVVVSFSVFIASRILNGIGQLEGEGKLNPLLQELESDGTLTKLVEIFLTDNFNDIFLKVYSACSIGRIFKATQLPVEFGFQKTTHQFFQKNFFIR</sequence>
<proteinExistence type="predicted"/>